<dbReference type="Proteomes" id="UP000244378">
    <property type="component" value="Unassembled WGS sequence"/>
</dbReference>
<dbReference type="GeneID" id="92214938"/>
<name>A0A2T7AUM7_9ENTR</name>
<dbReference type="Pfam" id="PF07024">
    <property type="entry name" value="ImpE"/>
    <property type="match status" value="1"/>
</dbReference>
<accession>A0A2T7AUM7</accession>
<reference evidence="1 2" key="1">
    <citation type="submission" date="2016-12" db="EMBL/GenBank/DDBJ databases">
        <title>Analysis of the Molecular Diversity Among Cronobacter Species Isolated from Filth Flies Using a Pan Genomic DNA Microarray.</title>
        <authorList>
            <person name="Pava-Ripoll M."/>
            <person name="Tall B."/>
            <person name="Farber J."/>
            <person name="Fanning S."/>
            <person name="Lehner A."/>
            <person name="Stephan R."/>
            <person name="Pagotto F."/>
            <person name="Iverson C."/>
            <person name="Ziobro G."/>
            <person name="Miller A."/>
            <person name="Pearson R."/>
            <person name="Yan Q."/>
            <person name="Kim M."/>
            <person name="Jeong S."/>
            <person name="Park J."/>
            <person name="Jun S."/>
            <person name="Choi H."/>
            <person name="Chung T."/>
            <person name="Yoo Y."/>
            <person name="Park E."/>
            <person name="Hwang S."/>
            <person name="Lee B."/>
            <person name="Sathyamoorthy V."/>
            <person name="Carter L."/>
            <person name="Mammel M."/>
            <person name="Jackson S."/>
            <person name="Kothary M."/>
            <person name="Patel I."/>
            <person name="Grim C."/>
            <person name="Gopinath G."/>
            <person name="Gangiredla J."/>
            <person name="Chase H."/>
        </authorList>
    </citation>
    <scope>NUCLEOTIDE SEQUENCE [LARGE SCALE GENOMIC DNA]</scope>
    <source>
        <strain evidence="1 2">MOD1-Md1s</strain>
    </source>
</reference>
<dbReference type="AlphaFoldDB" id="A0A2T7AUM7"/>
<gene>
    <name evidence="1" type="ORF">AUN14_08325</name>
</gene>
<comment type="caution">
    <text evidence="1">The sequence shown here is derived from an EMBL/GenBank/DDBJ whole genome shotgun (WGS) entry which is preliminary data.</text>
</comment>
<protein>
    <submittedName>
        <fullName evidence="1">Protein of avirulence locus ImpE</fullName>
    </submittedName>
</protein>
<dbReference type="RefSeq" id="WP_038866235.1">
    <property type="nucleotide sequence ID" value="NZ_CP187979.1"/>
</dbReference>
<dbReference type="SUPFAM" id="SSF144059">
    <property type="entry name" value="ImpE-like"/>
    <property type="match status" value="1"/>
</dbReference>
<dbReference type="Gene3D" id="1.25.40.10">
    <property type="entry name" value="Tetratricopeptide repeat domain"/>
    <property type="match status" value="1"/>
</dbReference>
<organism evidence="1 2">
    <name type="scientific">Cronobacter muytjensii</name>
    <dbReference type="NCBI Taxonomy" id="413501"/>
    <lineage>
        <taxon>Bacteria</taxon>
        <taxon>Pseudomonadati</taxon>
        <taxon>Pseudomonadota</taxon>
        <taxon>Gammaproteobacteria</taxon>
        <taxon>Enterobacterales</taxon>
        <taxon>Enterobacteriaceae</taxon>
        <taxon>Cronobacter</taxon>
    </lineage>
</organism>
<dbReference type="EMBL" id="MSAE01000014">
    <property type="protein sequence ID" value="PUX15489.1"/>
    <property type="molecule type" value="Genomic_DNA"/>
</dbReference>
<dbReference type="PIRSF" id="PIRSF029288">
    <property type="entry name" value="SciE_ImpE"/>
    <property type="match status" value="1"/>
</dbReference>
<evidence type="ECO:0000313" key="1">
    <source>
        <dbReference type="EMBL" id="PUX15489.1"/>
    </source>
</evidence>
<dbReference type="InterPro" id="IPR011990">
    <property type="entry name" value="TPR-like_helical_dom_sf"/>
</dbReference>
<evidence type="ECO:0000313" key="2">
    <source>
        <dbReference type="Proteomes" id="UP000244378"/>
    </source>
</evidence>
<sequence length="279" mass="30573">MNTLYQQLAGASVSDALTRLEGDIKAQPGNADRRAAFVQFLCLNANWTRALTQLKSWAALAPQAQPTVTLLQQAIAGEQQRAEVMAGRARPRMPGEQWPWLDLLLQALAETDPARASALRSDALEQAEANPGELTMATGESGEPGEPTRFDWLMDGDARLGPVCELIVNGNYFWVPFSAIASIRFQAPASVTDLVWRHAMVQLVDGTEQVCQIPARYPLETGAEDRFLLARTTEWQPLDAEGIHYLGAGQKVWLSGDQEFALLTLDMLAFGLPDDASHE</sequence>
<proteinExistence type="predicted"/>
<dbReference type="InterPro" id="IPR009211">
    <property type="entry name" value="TagJ"/>
</dbReference>
<dbReference type="OrthoDB" id="5416084at2"/>